<dbReference type="OrthoDB" id="5904333at2759"/>
<proteinExistence type="predicted"/>
<organism evidence="1 2">
    <name type="scientific">Haemonchus contortus</name>
    <name type="common">Barber pole worm</name>
    <dbReference type="NCBI Taxonomy" id="6289"/>
    <lineage>
        <taxon>Eukaryota</taxon>
        <taxon>Metazoa</taxon>
        <taxon>Ecdysozoa</taxon>
        <taxon>Nematoda</taxon>
        <taxon>Chromadorea</taxon>
        <taxon>Rhabditida</taxon>
        <taxon>Rhabditina</taxon>
        <taxon>Rhabditomorpha</taxon>
        <taxon>Strongyloidea</taxon>
        <taxon>Trichostrongylidae</taxon>
        <taxon>Haemonchus</taxon>
    </lineage>
</organism>
<protein>
    <submittedName>
        <fullName evidence="2">Uncharacterized protein</fullName>
    </submittedName>
</protein>
<reference evidence="2" key="1">
    <citation type="submission" date="2020-12" db="UniProtKB">
        <authorList>
            <consortium name="WormBaseParasite"/>
        </authorList>
    </citation>
    <scope>IDENTIFICATION</scope>
    <source>
        <strain evidence="2">MHco3</strain>
    </source>
</reference>
<keyword evidence="1" id="KW-1185">Reference proteome</keyword>
<evidence type="ECO:0000313" key="1">
    <source>
        <dbReference type="Proteomes" id="UP000025227"/>
    </source>
</evidence>
<sequence length="249" mass="28093">MNIDPHEGLATRIGLLRMSRSGDSNVKIGQRRTAEELHIGAHGVEWDGQDKRLSEFHVDPHYPCYKTKVISFVALTKRSLRPEEQWRRSTRTSTLISSSARSTCLSSILGPDGYVASSNLPSEVRHAITSKRNGTTSGPDRIKAEHSKSLPPVIVETLARLFTRNLSECEVPVQRKISKTVLLYQKGDPDDIGNYRPICLLSILLTIKRFVCRCVVVSFCRHVCLSRNPLSMYIIFAWRECVKRGMGEK</sequence>
<evidence type="ECO:0000313" key="2">
    <source>
        <dbReference type="WBParaSite" id="HCON_00176260-00001"/>
    </source>
</evidence>
<name>A0A7I4Z193_HAECO</name>
<dbReference type="WBParaSite" id="HCON_00176260-00001">
    <property type="protein sequence ID" value="HCON_00176260-00001"/>
    <property type="gene ID" value="HCON_00176260"/>
</dbReference>
<dbReference type="Proteomes" id="UP000025227">
    <property type="component" value="Unplaced"/>
</dbReference>
<accession>A0A7I4Z193</accession>
<dbReference type="AlphaFoldDB" id="A0A7I4Z193"/>